<name>A0A3Q0DLN4_CARSF</name>
<accession>A0A3Q0DLN4</accession>
<reference evidence="4" key="1">
    <citation type="submission" date="2025-08" db="UniProtKB">
        <authorList>
            <consortium name="RefSeq"/>
        </authorList>
    </citation>
    <scope>IDENTIFICATION</scope>
</reference>
<dbReference type="GO" id="GO:0042995">
    <property type="term" value="C:cell projection"/>
    <property type="evidence" value="ECO:0007669"/>
    <property type="project" value="UniProtKB-SubCell"/>
</dbReference>
<dbReference type="GeneID" id="110595134"/>
<dbReference type="Proteomes" id="UP000189704">
    <property type="component" value="Unplaced"/>
</dbReference>
<dbReference type="PANTHER" id="PTHR23169">
    <property type="entry name" value="ENVOPLAKIN"/>
    <property type="match status" value="1"/>
</dbReference>
<proteinExistence type="predicted"/>
<keyword evidence="3" id="KW-1185">Reference proteome</keyword>
<dbReference type="GO" id="GO:0045095">
    <property type="term" value="C:keratin filament"/>
    <property type="evidence" value="ECO:0007669"/>
    <property type="project" value="TreeGrafter"/>
</dbReference>
<dbReference type="GO" id="GO:0016020">
    <property type="term" value="C:membrane"/>
    <property type="evidence" value="ECO:0007669"/>
    <property type="project" value="TreeGrafter"/>
</dbReference>
<dbReference type="GO" id="GO:0045110">
    <property type="term" value="P:intermediate filament bundle assembly"/>
    <property type="evidence" value="ECO:0007669"/>
    <property type="project" value="TreeGrafter"/>
</dbReference>
<feature type="non-terminal residue" evidence="4">
    <location>
        <position position="240"/>
    </location>
</feature>
<dbReference type="GO" id="GO:1990254">
    <property type="term" value="F:keratin filament binding"/>
    <property type="evidence" value="ECO:0007669"/>
    <property type="project" value="TreeGrafter"/>
</dbReference>
<dbReference type="InterPro" id="IPR043197">
    <property type="entry name" value="Plakin"/>
</dbReference>
<dbReference type="InterPro" id="IPR001101">
    <property type="entry name" value="Plectin_repeat"/>
</dbReference>
<dbReference type="RefSeq" id="XP_021565394.1">
    <property type="nucleotide sequence ID" value="XM_021709719.1"/>
</dbReference>
<dbReference type="Gene3D" id="3.90.1290.10">
    <property type="entry name" value="Plakin repeat"/>
    <property type="match status" value="1"/>
</dbReference>
<dbReference type="PANTHER" id="PTHR23169:SF21">
    <property type="entry name" value="EPIPLAKIN"/>
    <property type="match status" value="1"/>
</dbReference>
<protein>
    <submittedName>
        <fullName evidence="4">Dystonin-like</fullName>
    </submittedName>
</protein>
<organism evidence="3 4">
    <name type="scientific">Carlito syrichta</name>
    <name type="common">Philippine tarsier</name>
    <name type="synonym">Tarsius syrichta</name>
    <dbReference type="NCBI Taxonomy" id="1868482"/>
    <lineage>
        <taxon>Eukaryota</taxon>
        <taxon>Metazoa</taxon>
        <taxon>Chordata</taxon>
        <taxon>Craniata</taxon>
        <taxon>Vertebrata</taxon>
        <taxon>Euteleostomi</taxon>
        <taxon>Mammalia</taxon>
        <taxon>Eutheria</taxon>
        <taxon>Euarchontoglires</taxon>
        <taxon>Primates</taxon>
        <taxon>Haplorrhini</taxon>
        <taxon>Tarsiiformes</taxon>
        <taxon>Tarsiidae</taxon>
        <taxon>Carlito</taxon>
    </lineage>
</organism>
<evidence type="ECO:0000256" key="1">
    <source>
        <dbReference type="ARBA" id="ARBA00022553"/>
    </source>
</evidence>
<dbReference type="SUPFAM" id="SSF75399">
    <property type="entry name" value="Plakin repeat"/>
    <property type="match status" value="1"/>
</dbReference>
<dbReference type="GO" id="GO:0005737">
    <property type="term" value="C:cytoplasm"/>
    <property type="evidence" value="ECO:0007669"/>
    <property type="project" value="TreeGrafter"/>
</dbReference>
<sequence>MTDEERNELEKQVKTLQEGYHLLFSESLKQLQESQTSGDVKVEEKLDKVIAGTIDQTTGEVLSVFQAVLRGLIDYDTGIRLLETQLMTSGLISPDLRKCFDLNGAESHGLIDEQILCQLKELNKAKDIISAVSSTRIPVLDALAQSKISESVAIKVLEILLSTGSLVIPATGEQLTLQKAFQQNLVSSALFAKVLERQNMCKDLIDPYTSEKVSLTEMVQRSILQENTGMWLLPVRPQEG</sequence>
<dbReference type="GO" id="GO:0030054">
    <property type="term" value="C:cell junction"/>
    <property type="evidence" value="ECO:0007669"/>
    <property type="project" value="TreeGrafter"/>
</dbReference>
<evidence type="ECO:0000313" key="4">
    <source>
        <dbReference type="RefSeq" id="XP_021565394.1"/>
    </source>
</evidence>
<dbReference type="InterPro" id="IPR035915">
    <property type="entry name" value="Plakin_repeat_sf"/>
</dbReference>
<feature type="non-terminal residue" evidence="4">
    <location>
        <position position="1"/>
    </location>
</feature>
<keyword evidence="2" id="KW-0677">Repeat</keyword>
<dbReference type="GO" id="GO:0042060">
    <property type="term" value="P:wound healing"/>
    <property type="evidence" value="ECO:0007669"/>
    <property type="project" value="TreeGrafter"/>
</dbReference>
<evidence type="ECO:0000256" key="2">
    <source>
        <dbReference type="ARBA" id="ARBA00022737"/>
    </source>
</evidence>
<evidence type="ECO:0000313" key="3">
    <source>
        <dbReference type="Proteomes" id="UP000189704"/>
    </source>
</evidence>
<keyword evidence="1" id="KW-0597">Phosphoprotein</keyword>
<gene>
    <name evidence="4" type="primary">LOC110595134</name>
</gene>
<dbReference type="Pfam" id="PF00681">
    <property type="entry name" value="Plectin"/>
    <property type="match status" value="2"/>
</dbReference>
<dbReference type="KEGG" id="csyr:110595134"/>
<dbReference type="FunFam" id="3.90.1290.10:FF:000024">
    <property type="entry name" value="Dystonin"/>
    <property type="match status" value="1"/>
</dbReference>
<dbReference type="SMART" id="SM00250">
    <property type="entry name" value="PLEC"/>
    <property type="match status" value="4"/>
</dbReference>
<dbReference type="GO" id="GO:0005198">
    <property type="term" value="F:structural molecule activity"/>
    <property type="evidence" value="ECO:0007669"/>
    <property type="project" value="TreeGrafter"/>
</dbReference>
<dbReference type="AlphaFoldDB" id="A0A3Q0DLN4"/>
<dbReference type="OrthoDB" id="10016565at2759"/>